<dbReference type="CDD" id="cd06268">
    <property type="entry name" value="PBP1_ABC_transporter_LIVBP-like"/>
    <property type="match status" value="1"/>
</dbReference>
<accession>A0A022KRW0</accession>
<reference evidence="5 6" key="1">
    <citation type="journal article" date="2013" name="Genome Announc.">
        <title>Draft genome sequence of an Actinobacterium, Brachybacterium muris strain UCD-AY4.</title>
        <authorList>
            <person name="Lo J.R."/>
            <person name="Lang J.M."/>
            <person name="Darling A.E."/>
            <person name="Eisen J.A."/>
            <person name="Coil D.A."/>
        </authorList>
    </citation>
    <scope>NUCLEOTIDE SEQUENCE [LARGE SCALE GENOMIC DNA]</scope>
    <source>
        <strain evidence="5 6">UCD-AY4</strain>
    </source>
</reference>
<feature type="region of interest" description="Disordered" evidence="3">
    <location>
        <begin position="28"/>
        <end position="50"/>
    </location>
</feature>
<dbReference type="STRING" id="1249481.D641_0111200"/>
<evidence type="ECO:0000256" key="2">
    <source>
        <dbReference type="ARBA" id="ARBA00022729"/>
    </source>
</evidence>
<dbReference type="InterPro" id="IPR051010">
    <property type="entry name" value="BCAA_transport"/>
</dbReference>
<name>A0A022KRW0_9MICO</name>
<dbReference type="PROSITE" id="PS51257">
    <property type="entry name" value="PROKAR_LIPOPROTEIN"/>
    <property type="match status" value="1"/>
</dbReference>
<dbReference type="RefSeq" id="WP_017823596.1">
    <property type="nucleotide sequence ID" value="NZ_AORC01000014.1"/>
</dbReference>
<dbReference type="OrthoDB" id="4789056at2"/>
<evidence type="ECO:0000259" key="4">
    <source>
        <dbReference type="Pfam" id="PF13458"/>
    </source>
</evidence>
<evidence type="ECO:0000256" key="1">
    <source>
        <dbReference type="ARBA" id="ARBA00010062"/>
    </source>
</evidence>
<dbReference type="Gene3D" id="3.40.50.2300">
    <property type="match status" value="2"/>
</dbReference>
<evidence type="ECO:0000256" key="3">
    <source>
        <dbReference type="SAM" id="MobiDB-lite"/>
    </source>
</evidence>
<protein>
    <submittedName>
        <fullName evidence="5">Amino acid ABC transporter substrate-binding protein</fullName>
    </submittedName>
</protein>
<proteinExistence type="inferred from homology"/>
<dbReference type="InterPro" id="IPR028081">
    <property type="entry name" value="Leu-bd"/>
</dbReference>
<dbReference type="Pfam" id="PF13458">
    <property type="entry name" value="Peripla_BP_6"/>
    <property type="match status" value="1"/>
</dbReference>
<dbReference type="AlphaFoldDB" id="A0A022KRW0"/>
<gene>
    <name evidence="5" type="ORF">D641_0111200</name>
</gene>
<dbReference type="Proteomes" id="UP000019754">
    <property type="component" value="Unassembled WGS sequence"/>
</dbReference>
<evidence type="ECO:0000313" key="6">
    <source>
        <dbReference type="Proteomes" id="UP000019754"/>
    </source>
</evidence>
<comment type="similarity">
    <text evidence="1">Belongs to the leucine-binding protein family.</text>
</comment>
<dbReference type="PANTHER" id="PTHR30483:SF6">
    <property type="entry name" value="PERIPLASMIC BINDING PROTEIN OF ABC TRANSPORTER FOR NATURAL AMINO ACIDS"/>
    <property type="match status" value="1"/>
</dbReference>
<sequence length="454" mass="47314">MAISRRALMSSLGASVLGAGALSGCGEGGLRGRGRRKKTTPPPSADPLAEPDQALVLGSLGSAHGRSSTFEKQISIAVEEAMIDVNARWEGLFGHDVTMVPRHVMADPGEDISQAVAALADQGVTAVISSLDEDALLAALPHFVEADIAVIDVFTSGMTLRGPEVDAANMLTRLTPNNDIIATMIVDESKSGGNSPRVGASGTIVYVSEETTQGKDLKDRIVHFGNPARVNVVAEHFYPFGEIGDIGAIVQKVVSAHPALLVVNSGAEAGPLLSALHEATLDEGNRPTIEIPVRLSPAATVDYTKDELAPECLTRATGWEPGGELTDDHINMMLDRDRNLLELGYAYSQQAYDAVVLACLAAQNGLSTKGSSIAANVQKVLTGDAECTDYGLCRQTLRDELADGSRGTIAYQGRTGALEVGGVGDAAKGSMRTYTFGPAGALIAGSATTFDSSQ</sequence>
<keyword evidence="6" id="KW-1185">Reference proteome</keyword>
<keyword evidence="2" id="KW-0732">Signal</keyword>
<dbReference type="HOGENOM" id="CLU_602274_0_0_11"/>
<evidence type="ECO:0000313" key="5">
    <source>
        <dbReference type="EMBL" id="EYT48463.1"/>
    </source>
</evidence>
<dbReference type="PANTHER" id="PTHR30483">
    <property type="entry name" value="LEUCINE-SPECIFIC-BINDING PROTEIN"/>
    <property type="match status" value="1"/>
</dbReference>
<comment type="caution">
    <text evidence="5">The sequence shown here is derived from an EMBL/GenBank/DDBJ whole genome shotgun (WGS) entry which is preliminary data.</text>
</comment>
<feature type="domain" description="Leucine-binding protein" evidence="4">
    <location>
        <begin position="57"/>
        <end position="283"/>
    </location>
</feature>
<dbReference type="SUPFAM" id="SSF53822">
    <property type="entry name" value="Periplasmic binding protein-like I"/>
    <property type="match status" value="1"/>
</dbReference>
<dbReference type="InterPro" id="IPR028082">
    <property type="entry name" value="Peripla_BP_I"/>
</dbReference>
<dbReference type="EMBL" id="AORC01000014">
    <property type="protein sequence ID" value="EYT48463.1"/>
    <property type="molecule type" value="Genomic_DNA"/>
</dbReference>
<organism evidence="5 6">
    <name type="scientific">Brachybacterium muris UCD-AY4</name>
    <dbReference type="NCBI Taxonomy" id="1249481"/>
    <lineage>
        <taxon>Bacteria</taxon>
        <taxon>Bacillati</taxon>
        <taxon>Actinomycetota</taxon>
        <taxon>Actinomycetes</taxon>
        <taxon>Micrococcales</taxon>
        <taxon>Dermabacteraceae</taxon>
        <taxon>Brachybacterium</taxon>
    </lineage>
</organism>